<dbReference type="RefSeq" id="WP_319835535.1">
    <property type="nucleotide sequence ID" value="NZ_CP137624.1"/>
</dbReference>
<keyword evidence="2" id="KW-1185">Reference proteome</keyword>
<accession>A0ABZ0RTT4</accession>
<name>A0ABZ0RTT4_9BACI</name>
<protein>
    <recommendedName>
        <fullName evidence="3">Phage protein</fullName>
    </recommendedName>
</protein>
<dbReference type="Proteomes" id="UP001322664">
    <property type="component" value="Chromosome"/>
</dbReference>
<evidence type="ECO:0000313" key="1">
    <source>
        <dbReference type="EMBL" id="WPK10265.1"/>
    </source>
</evidence>
<reference evidence="1 2" key="1">
    <citation type="submission" date="2023-09" db="EMBL/GenBank/DDBJ databases">
        <authorList>
            <person name="Page C.A."/>
            <person name="Perez-Diaz I.M."/>
        </authorList>
    </citation>
    <scope>NUCLEOTIDE SEQUENCE [LARGE SCALE GENOMIC DNA]</scope>
    <source>
        <strain evidence="1 2">Ll15</strain>
    </source>
</reference>
<gene>
    <name evidence="1" type="ORF">R6U77_09985</name>
</gene>
<evidence type="ECO:0008006" key="3">
    <source>
        <dbReference type="Google" id="ProtNLM"/>
    </source>
</evidence>
<evidence type="ECO:0000313" key="2">
    <source>
        <dbReference type="Proteomes" id="UP001322664"/>
    </source>
</evidence>
<organism evidence="1 2">
    <name type="scientific">Lysinibacillus louembei</name>
    <dbReference type="NCBI Taxonomy" id="1470088"/>
    <lineage>
        <taxon>Bacteria</taxon>
        <taxon>Bacillati</taxon>
        <taxon>Bacillota</taxon>
        <taxon>Bacilli</taxon>
        <taxon>Bacillales</taxon>
        <taxon>Bacillaceae</taxon>
        <taxon>Lysinibacillus</taxon>
    </lineage>
</organism>
<proteinExistence type="predicted"/>
<dbReference type="EMBL" id="CP137624">
    <property type="protein sequence ID" value="WPK10265.1"/>
    <property type="molecule type" value="Genomic_DNA"/>
</dbReference>
<sequence length="70" mass="8301">MKTIINTTNYGLHELHARYDAKYKVATFDKYTVYTTRPPFKMGQIELTKEDVLTMLHYFEEVEQGETTHI</sequence>